<dbReference type="SMART" id="SM00066">
    <property type="entry name" value="GAL4"/>
    <property type="match status" value="1"/>
</dbReference>
<dbReference type="InterPro" id="IPR007219">
    <property type="entry name" value="XnlR_reg_dom"/>
</dbReference>
<dbReference type="GO" id="GO:0008270">
    <property type="term" value="F:zinc ion binding"/>
    <property type="evidence" value="ECO:0007669"/>
    <property type="project" value="InterPro"/>
</dbReference>
<keyword evidence="4" id="KW-0238">DNA-binding</keyword>
<keyword evidence="10" id="KW-1185">Reference proteome</keyword>
<name>A0A8G1RF26_9EURO</name>
<dbReference type="PROSITE" id="PS00463">
    <property type="entry name" value="ZN2_CY6_FUNGAL_1"/>
    <property type="match status" value="1"/>
</dbReference>
<accession>A0A8G1RF26</accession>
<evidence type="ECO:0000256" key="2">
    <source>
        <dbReference type="ARBA" id="ARBA00022833"/>
    </source>
</evidence>
<evidence type="ECO:0000256" key="1">
    <source>
        <dbReference type="ARBA" id="ARBA00022723"/>
    </source>
</evidence>
<evidence type="ECO:0000259" key="8">
    <source>
        <dbReference type="PROSITE" id="PS50048"/>
    </source>
</evidence>
<keyword evidence="6" id="KW-0539">Nucleus</keyword>
<feature type="region of interest" description="Disordered" evidence="7">
    <location>
        <begin position="289"/>
        <end position="314"/>
    </location>
</feature>
<dbReference type="InterPro" id="IPR001138">
    <property type="entry name" value="Zn2Cys6_DnaBD"/>
</dbReference>
<dbReference type="GO" id="GO:0000981">
    <property type="term" value="F:DNA-binding transcription factor activity, RNA polymerase II-specific"/>
    <property type="evidence" value="ECO:0007669"/>
    <property type="project" value="InterPro"/>
</dbReference>
<dbReference type="CDD" id="cd12148">
    <property type="entry name" value="fungal_TF_MHR"/>
    <property type="match status" value="1"/>
</dbReference>
<evidence type="ECO:0000256" key="3">
    <source>
        <dbReference type="ARBA" id="ARBA00023015"/>
    </source>
</evidence>
<feature type="compositionally biased region" description="Low complexity" evidence="7">
    <location>
        <begin position="58"/>
        <end position="77"/>
    </location>
</feature>
<protein>
    <recommendedName>
        <fullName evidence="8">Zn(2)-C6 fungal-type domain-containing protein</fullName>
    </recommendedName>
</protein>
<dbReference type="InterPro" id="IPR052478">
    <property type="entry name" value="Metabolite_Synth_Reg"/>
</dbReference>
<evidence type="ECO:0000256" key="5">
    <source>
        <dbReference type="ARBA" id="ARBA00023163"/>
    </source>
</evidence>
<organism evidence="9 10">
    <name type="scientific">Aspergillus fijiensis CBS 313.89</name>
    <dbReference type="NCBI Taxonomy" id="1448319"/>
    <lineage>
        <taxon>Eukaryota</taxon>
        <taxon>Fungi</taxon>
        <taxon>Dikarya</taxon>
        <taxon>Ascomycota</taxon>
        <taxon>Pezizomycotina</taxon>
        <taxon>Eurotiomycetes</taxon>
        <taxon>Eurotiomycetidae</taxon>
        <taxon>Eurotiales</taxon>
        <taxon>Aspergillaceae</taxon>
        <taxon>Aspergillus</taxon>
    </lineage>
</organism>
<reference evidence="9 10" key="1">
    <citation type="submission" date="2018-02" db="EMBL/GenBank/DDBJ databases">
        <title>The genomes of Aspergillus section Nigri reveals drivers in fungal speciation.</title>
        <authorList>
            <consortium name="DOE Joint Genome Institute"/>
            <person name="Vesth T.C."/>
            <person name="Nybo J."/>
            <person name="Theobald S."/>
            <person name="Brandl J."/>
            <person name="Frisvad J.C."/>
            <person name="Nielsen K.F."/>
            <person name="Lyhne E.K."/>
            <person name="Kogle M.E."/>
            <person name="Kuo A."/>
            <person name="Riley R."/>
            <person name="Clum A."/>
            <person name="Nolan M."/>
            <person name="Lipzen A."/>
            <person name="Salamov A."/>
            <person name="Henrissat B."/>
            <person name="Wiebenga A."/>
            <person name="De vries R.P."/>
            <person name="Grigoriev I.V."/>
            <person name="Mortensen U.H."/>
            <person name="Andersen M.R."/>
            <person name="Baker S.E."/>
        </authorList>
    </citation>
    <scope>NUCLEOTIDE SEQUENCE [LARGE SCALE GENOMIC DNA]</scope>
    <source>
        <strain evidence="9 10">CBS 313.89</strain>
    </source>
</reference>
<feature type="region of interest" description="Disordered" evidence="7">
    <location>
        <begin position="51"/>
        <end position="101"/>
    </location>
</feature>
<keyword evidence="5" id="KW-0804">Transcription</keyword>
<dbReference type="OrthoDB" id="9986881at2759"/>
<dbReference type="RefSeq" id="XP_040795726.1">
    <property type="nucleotide sequence ID" value="XM_040946600.1"/>
</dbReference>
<dbReference type="PANTHER" id="PTHR31779:SF5">
    <property type="entry name" value="ZN(II)2CYS6 TRANSCRIPTION FACTOR (EUROFUNG)"/>
    <property type="match status" value="1"/>
</dbReference>
<keyword evidence="2" id="KW-0862">Zinc</keyword>
<dbReference type="VEuPathDB" id="FungiDB:BO72DRAFT_463561"/>
<dbReference type="GO" id="GO:0009410">
    <property type="term" value="P:response to xenobiotic stimulus"/>
    <property type="evidence" value="ECO:0007669"/>
    <property type="project" value="TreeGrafter"/>
</dbReference>
<evidence type="ECO:0000313" key="9">
    <source>
        <dbReference type="EMBL" id="RAK71714.1"/>
    </source>
</evidence>
<feature type="domain" description="Zn(2)-C6 fungal-type" evidence="8">
    <location>
        <begin position="16"/>
        <end position="45"/>
    </location>
</feature>
<dbReference type="PANTHER" id="PTHR31779">
    <property type="entry name" value="2-NITROPROPANE DIOXYGENASE FAMILY, PUTATIVE (AFU_ORTHOLOGUE AFUA_2G17430)-RELATED"/>
    <property type="match status" value="1"/>
</dbReference>
<evidence type="ECO:0000256" key="7">
    <source>
        <dbReference type="SAM" id="MobiDB-lite"/>
    </source>
</evidence>
<sequence length="758" mass="82653">MSESGDQLKRKRARVACEPCRQRKRKCNGATPCATCTDWGYNCHYTDQTPRKRRLSQPSSAATAAKPSSPAAAAAAAVGGESLRSPDEAVTQSHHHHQGIARSLEANSAAAFVRKMGLKVDPAQAPKLALFGWNIGARQLSSGTGAISARPIVDVISVADMKQLAEVYFTKIDPCYGFIDRRVFDDRLETRWQTPLSSGSIYDSILAGVAALGSLFSHRNMTITELHLVEAARSILDGHDGSGPPSLELVTGWALRVVYMRMTAAPHATWIASSTLMHLIEAAGLHLEPSSSSSATSHDTVPLRAPATTPPHDREISRRLVGVAHHLNIWTSFDLGLSRVAFRTGLPLPASPTNPGDYTPEVLNLLPASACLDPENSQTDSDLEPTLTKVLQGTHTQPPSVMAQTNLVLCILRRLRILNLSITPQVTDQVLVLFGQALSYARTMVTDGSPWHQVANVPMQILYVLLEMDTRASLAMLPVAMQTVTLVATTYDTATMREAYSTARLLVSLYQQRRSEDTRVLAEVLNLAPEAGETVTEPFSPRVDELSWLEGLVAEMPSLQGLELEPWLQGDRWVFLHLMESPSAAPPPPPPLLQHRHDNFRRLVTPKKKGFTPSIPLLSPVRRQVSIARGPLSLESSTILVLSGRMTTHSGMDGFCLVCGHANNHHRTAPCPAAGCSNRWKECTISGCFRIPSKSSKGSKAPAYTPFRICFGCKDHPACREDVDFYKDKQVDVLEQQNKDYAATGTAGGQDAEGNWTR</sequence>
<dbReference type="CDD" id="cd00067">
    <property type="entry name" value="GAL4"/>
    <property type="match status" value="1"/>
</dbReference>
<keyword evidence="3" id="KW-0805">Transcription regulation</keyword>
<dbReference type="GeneID" id="63863933"/>
<dbReference type="Proteomes" id="UP000249789">
    <property type="component" value="Unassembled WGS sequence"/>
</dbReference>
<dbReference type="Pfam" id="PF04082">
    <property type="entry name" value="Fungal_trans"/>
    <property type="match status" value="1"/>
</dbReference>
<dbReference type="PROSITE" id="PS50048">
    <property type="entry name" value="ZN2_CY6_FUNGAL_2"/>
    <property type="match status" value="1"/>
</dbReference>
<dbReference type="InterPro" id="IPR036864">
    <property type="entry name" value="Zn2-C6_fun-type_DNA-bd_sf"/>
</dbReference>
<evidence type="ECO:0000256" key="6">
    <source>
        <dbReference type="ARBA" id="ARBA00023242"/>
    </source>
</evidence>
<keyword evidence="1" id="KW-0479">Metal-binding</keyword>
<dbReference type="Gene3D" id="4.10.240.10">
    <property type="entry name" value="Zn(2)-C6 fungal-type DNA-binding domain"/>
    <property type="match status" value="1"/>
</dbReference>
<proteinExistence type="predicted"/>
<dbReference type="AlphaFoldDB" id="A0A8G1RF26"/>
<gene>
    <name evidence="9" type="ORF">BO72DRAFT_463561</name>
</gene>
<dbReference type="GO" id="GO:0003677">
    <property type="term" value="F:DNA binding"/>
    <property type="evidence" value="ECO:0007669"/>
    <property type="project" value="UniProtKB-KW"/>
</dbReference>
<evidence type="ECO:0000256" key="4">
    <source>
        <dbReference type="ARBA" id="ARBA00023125"/>
    </source>
</evidence>
<dbReference type="Pfam" id="PF00172">
    <property type="entry name" value="Zn_clus"/>
    <property type="match status" value="1"/>
</dbReference>
<dbReference type="SUPFAM" id="SSF57701">
    <property type="entry name" value="Zn2/Cys6 DNA-binding domain"/>
    <property type="match status" value="1"/>
</dbReference>
<dbReference type="GO" id="GO:0006351">
    <property type="term" value="P:DNA-templated transcription"/>
    <property type="evidence" value="ECO:0007669"/>
    <property type="project" value="InterPro"/>
</dbReference>
<dbReference type="EMBL" id="KZ824711">
    <property type="protein sequence ID" value="RAK71714.1"/>
    <property type="molecule type" value="Genomic_DNA"/>
</dbReference>
<evidence type="ECO:0000313" key="10">
    <source>
        <dbReference type="Proteomes" id="UP000249789"/>
    </source>
</evidence>